<evidence type="ECO:0000256" key="9">
    <source>
        <dbReference type="ARBA" id="ARBA00022857"/>
    </source>
</evidence>
<feature type="binding site" evidence="14">
    <location>
        <position position="163"/>
    </location>
    <ligand>
        <name>NADP(+)</name>
        <dbReference type="ChEBI" id="CHEBI:58349"/>
    </ligand>
</feature>
<keyword evidence="10 12" id="KW-0560">Oxidoreductase</keyword>
<feature type="binding site" evidence="14">
    <location>
        <position position="205"/>
    </location>
    <ligand>
        <name>NADP(+)</name>
        <dbReference type="ChEBI" id="CHEBI:58349"/>
    </ligand>
</feature>
<protein>
    <recommendedName>
        <fullName evidence="12">Riboflavin biosynthesis protein RibD</fullName>
    </recommendedName>
    <domain>
        <recommendedName>
            <fullName evidence="12">Diaminohydroxyphosphoribosylaminopyrimidine deaminase</fullName>
            <shortName evidence="12">DRAP deaminase</shortName>
            <ecNumber evidence="12">3.5.4.26</ecNumber>
        </recommendedName>
        <alternativeName>
            <fullName evidence="12">Riboflavin-specific deaminase</fullName>
        </alternativeName>
    </domain>
    <domain>
        <recommendedName>
            <fullName evidence="12">5-amino-6-(5-phosphoribosylamino)uracil reductase</fullName>
            <ecNumber evidence="12">1.1.1.193</ecNumber>
        </recommendedName>
        <alternativeName>
            <fullName evidence="12">HTP reductase</fullName>
        </alternativeName>
    </domain>
</protein>
<comment type="cofactor">
    <cofactor evidence="12 15">
        <name>Zn(2+)</name>
        <dbReference type="ChEBI" id="CHEBI:29105"/>
    </cofactor>
    <text evidence="12 15">Binds 1 zinc ion.</text>
</comment>
<feature type="domain" description="CMP/dCMP-type deaminase" evidence="16">
    <location>
        <begin position="4"/>
        <end position="130"/>
    </location>
</feature>
<evidence type="ECO:0000256" key="11">
    <source>
        <dbReference type="ARBA" id="ARBA00023268"/>
    </source>
</evidence>
<dbReference type="CDD" id="cd01284">
    <property type="entry name" value="Riboflavin_deaminase-reductase"/>
    <property type="match status" value="1"/>
</dbReference>
<evidence type="ECO:0000256" key="8">
    <source>
        <dbReference type="ARBA" id="ARBA00022833"/>
    </source>
</evidence>
<evidence type="ECO:0000256" key="3">
    <source>
        <dbReference type="ARBA" id="ARBA00004910"/>
    </source>
</evidence>
<evidence type="ECO:0000256" key="7">
    <source>
        <dbReference type="ARBA" id="ARBA00022723"/>
    </source>
</evidence>
<feature type="binding site" evidence="14">
    <location>
        <position position="216"/>
    </location>
    <ligand>
        <name>substrate</name>
    </ligand>
</feature>
<evidence type="ECO:0000256" key="10">
    <source>
        <dbReference type="ARBA" id="ARBA00023002"/>
    </source>
</evidence>
<dbReference type="InterPro" id="IPR016193">
    <property type="entry name" value="Cytidine_deaminase-like"/>
</dbReference>
<comment type="caution">
    <text evidence="17">The sequence shown here is derived from an EMBL/GenBank/DDBJ whole genome shotgun (WGS) entry which is preliminary data.</text>
</comment>
<feature type="binding site" evidence="14">
    <location>
        <position position="276"/>
    </location>
    <ligand>
        <name>substrate</name>
    </ligand>
</feature>
<name>A0A4R3URC4_ROSSA</name>
<dbReference type="Proteomes" id="UP000295110">
    <property type="component" value="Unassembled WGS sequence"/>
</dbReference>
<dbReference type="NCBIfam" id="TIGR00326">
    <property type="entry name" value="eubact_ribD"/>
    <property type="match status" value="1"/>
</dbReference>
<keyword evidence="8 12" id="KW-0862">Zinc</keyword>
<dbReference type="InterPro" id="IPR002125">
    <property type="entry name" value="CMP_dCMP_dom"/>
</dbReference>
<dbReference type="Gene3D" id="3.40.140.10">
    <property type="entry name" value="Cytidine Deaminase, domain 2"/>
    <property type="match status" value="1"/>
</dbReference>
<evidence type="ECO:0000256" key="1">
    <source>
        <dbReference type="ARBA" id="ARBA00002151"/>
    </source>
</evidence>
<dbReference type="PANTHER" id="PTHR38011:SF7">
    <property type="entry name" value="2,5-DIAMINO-6-RIBOSYLAMINO-4(3H)-PYRIMIDINONE 5'-PHOSPHATE REDUCTASE"/>
    <property type="match status" value="1"/>
</dbReference>
<feature type="binding site" evidence="14">
    <location>
        <position position="177"/>
    </location>
    <ligand>
        <name>substrate</name>
    </ligand>
</feature>
<keyword evidence="12" id="KW-0378">Hydrolase</keyword>
<evidence type="ECO:0000256" key="2">
    <source>
        <dbReference type="ARBA" id="ARBA00004882"/>
    </source>
</evidence>
<sequence length="343" mass="35887">MPAPDIPAALHQALALAESAIGLTDPNPRVGCVILSADGAVLGAGHTQPAGQAHAEIMALRDAASRGHDLRGATAVVTLEPCSHQGRTPPCCDALIAAGIARVVAAIEDPNPEVAGRGLARMRAAGIAVELADADLADAAREINIGFFSRMQRARPFVRLKSAISLDGRTALPDGRSQWITGAAARTDGHAWRRRAGAVLTGIGTVLADDPRMDVRLVPTAKQPLRIILDPQGRMPAAARILQPPGEVRVVGPGRADLAALLTELGTQGINELHVEAGPTLSGAFIDAGLVDELLVYQAPMLIGEGRPLAQLAALAGLDEARRWRRVEATAVGQDLRLRFRPT</sequence>
<keyword evidence="11" id="KW-0511">Multifunctional enzyme</keyword>
<dbReference type="SUPFAM" id="SSF53597">
    <property type="entry name" value="Dihydrofolate reductase-like"/>
    <property type="match status" value="1"/>
</dbReference>
<feature type="binding site" evidence="14">
    <location>
        <position position="209"/>
    </location>
    <ligand>
        <name>NADP(+)</name>
        <dbReference type="ChEBI" id="CHEBI:58349"/>
    </ligand>
</feature>
<feature type="binding site" evidence="14">
    <location>
        <position position="179"/>
    </location>
    <ligand>
        <name>NADP(+)</name>
        <dbReference type="ChEBI" id="CHEBI:58349"/>
    </ligand>
</feature>
<evidence type="ECO:0000259" key="16">
    <source>
        <dbReference type="PROSITE" id="PS51747"/>
    </source>
</evidence>
<feature type="binding site" evidence="15">
    <location>
        <position position="91"/>
    </location>
    <ligand>
        <name>Zn(2+)</name>
        <dbReference type="ChEBI" id="CHEBI:29105"/>
        <note>catalytic</note>
    </ligand>
</feature>
<evidence type="ECO:0000256" key="12">
    <source>
        <dbReference type="PIRNR" id="PIRNR006769"/>
    </source>
</evidence>
<dbReference type="PROSITE" id="PS00903">
    <property type="entry name" value="CYT_DCMP_DEAMINASES_1"/>
    <property type="match status" value="1"/>
</dbReference>
<evidence type="ECO:0000313" key="17">
    <source>
        <dbReference type="EMBL" id="TCU93240.1"/>
    </source>
</evidence>
<feature type="binding site" evidence="14">
    <location>
        <begin position="278"/>
        <end position="284"/>
    </location>
    <ligand>
        <name>NADP(+)</name>
        <dbReference type="ChEBI" id="CHEBI:58349"/>
    </ligand>
</feature>
<reference evidence="17 18" key="1">
    <citation type="submission" date="2019-03" db="EMBL/GenBank/DDBJ databases">
        <title>Genomic Encyclopedia of Type Strains, Phase IV (KMG-IV): sequencing the most valuable type-strain genomes for metagenomic binning, comparative biology and taxonomic classification.</title>
        <authorList>
            <person name="Goeker M."/>
        </authorList>
    </citation>
    <scope>NUCLEOTIDE SEQUENCE [LARGE SCALE GENOMIC DNA]</scope>
    <source>
        <strain evidence="17 18">DSM 654</strain>
    </source>
</reference>
<evidence type="ECO:0000313" key="18">
    <source>
        <dbReference type="Proteomes" id="UP000295110"/>
    </source>
</evidence>
<dbReference type="Pfam" id="PF00383">
    <property type="entry name" value="dCMP_cyt_deam_1"/>
    <property type="match status" value="1"/>
</dbReference>
<feature type="binding site" evidence="15">
    <location>
        <position position="54"/>
    </location>
    <ligand>
        <name>Zn(2+)</name>
        <dbReference type="ChEBI" id="CHEBI:29105"/>
        <note>catalytic</note>
    </ligand>
</feature>
<feature type="binding site" evidence="14">
    <location>
        <position position="193"/>
    </location>
    <ligand>
        <name>substrate</name>
    </ligand>
</feature>
<comment type="catalytic activity">
    <reaction evidence="12">
        <text>2,5-diamino-6-hydroxy-4-(5-phosphoribosylamino)-pyrimidine + H2O + H(+) = 5-amino-6-(5-phospho-D-ribosylamino)uracil + NH4(+)</text>
        <dbReference type="Rhea" id="RHEA:21868"/>
        <dbReference type="ChEBI" id="CHEBI:15377"/>
        <dbReference type="ChEBI" id="CHEBI:15378"/>
        <dbReference type="ChEBI" id="CHEBI:28938"/>
        <dbReference type="ChEBI" id="CHEBI:58453"/>
        <dbReference type="ChEBI" id="CHEBI:58614"/>
        <dbReference type="EC" id="3.5.4.26"/>
    </reaction>
</comment>
<dbReference type="PROSITE" id="PS51747">
    <property type="entry name" value="CYT_DCMP_DEAMINASES_2"/>
    <property type="match status" value="1"/>
</dbReference>
<keyword evidence="18" id="KW-1185">Reference proteome</keyword>
<dbReference type="Pfam" id="PF01872">
    <property type="entry name" value="RibD_C"/>
    <property type="match status" value="1"/>
</dbReference>
<evidence type="ECO:0000256" key="14">
    <source>
        <dbReference type="PIRSR" id="PIRSR006769-2"/>
    </source>
</evidence>
<dbReference type="EC" id="3.5.4.26" evidence="12"/>
<dbReference type="GO" id="GO:0009231">
    <property type="term" value="P:riboflavin biosynthetic process"/>
    <property type="evidence" value="ECO:0007669"/>
    <property type="project" value="UniProtKB-UniPathway"/>
</dbReference>
<comment type="catalytic activity">
    <reaction evidence="12">
        <text>5-amino-6-(5-phospho-D-ribitylamino)uracil + NADP(+) = 5-amino-6-(5-phospho-D-ribosylamino)uracil + NADPH + H(+)</text>
        <dbReference type="Rhea" id="RHEA:17845"/>
        <dbReference type="ChEBI" id="CHEBI:15378"/>
        <dbReference type="ChEBI" id="CHEBI:57783"/>
        <dbReference type="ChEBI" id="CHEBI:58349"/>
        <dbReference type="ChEBI" id="CHEBI:58421"/>
        <dbReference type="ChEBI" id="CHEBI:58453"/>
        <dbReference type="EC" id="1.1.1.193"/>
    </reaction>
</comment>
<comment type="pathway">
    <text evidence="3 12">Cofactor biosynthesis; riboflavin biosynthesis; 5-amino-6-(D-ribitylamino)uracil from GTP: step 3/4.</text>
</comment>
<organism evidence="17 18">
    <name type="scientific">Roseateles saccharophilus</name>
    <name type="common">Pseudomonas saccharophila</name>
    <dbReference type="NCBI Taxonomy" id="304"/>
    <lineage>
        <taxon>Bacteria</taxon>
        <taxon>Pseudomonadati</taxon>
        <taxon>Pseudomonadota</taxon>
        <taxon>Betaproteobacteria</taxon>
        <taxon>Burkholderiales</taxon>
        <taxon>Sphaerotilaceae</taxon>
        <taxon>Roseateles</taxon>
    </lineage>
</organism>
<dbReference type="EC" id="1.1.1.193" evidence="12"/>
<evidence type="ECO:0000256" key="15">
    <source>
        <dbReference type="PIRSR" id="PIRSR006769-3"/>
    </source>
</evidence>
<evidence type="ECO:0000256" key="4">
    <source>
        <dbReference type="ARBA" id="ARBA00005259"/>
    </source>
</evidence>
<dbReference type="SUPFAM" id="SSF53927">
    <property type="entry name" value="Cytidine deaminase-like"/>
    <property type="match status" value="1"/>
</dbReference>
<comment type="similarity">
    <text evidence="4 12">In the N-terminal section; belongs to the cytidine and deoxycytidylate deaminase family.</text>
</comment>
<dbReference type="GO" id="GO:0008270">
    <property type="term" value="F:zinc ion binding"/>
    <property type="evidence" value="ECO:0007669"/>
    <property type="project" value="InterPro"/>
</dbReference>
<feature type="active site" description="Proton donor" evidence="13">
    <location>
        <position position="56"/>
    </location>
</feature>
<dbReference type="OrthoDB" id="9800865at2"/>
<dbReference type="InterPro" id="IPR016192">
    <property type="entry name" value="APOBEC/CMP_deaminase_Zn-bd"/>
</dbReference>
<dbReference type="InterPro" id="IPR050765">
    <property type="entry name" value="Riboflavin_Biosynth_HTPR"/>
</dbReference>
<feature type="binding site" evidence="15">
    <location>
        <position position="82"/>
    </location>
    <ligand>
        <name>Zn(2+)</name>
        <dbReference type="ChEBI" id="CHEBI:29105"/>
        <note>catalytic</note>
    </ligand>
</feature>
<dbReference type="EMBL" id="SMBU01000019">
    <property type="protein sequence ID" value="TCU93240.1"/>
    <property type="molecule type" value="Genomic_DNA"/>
</dbReference>
<dbReference type="PANTHER" id="PTHR38011">
    <property type="entry name" value="DIHYDROFOLATE REDUCTASE FAMILY PROTEIN (AFU_ORTHOLOGUE AFUA_8G06820)"/>
    <property type="match status" value="1"/>
</dbReference>
<dbReference type="InterPro" id="IPR024072">
    <property type="entry name" value="DHFR-like_dom_sf"/>
</dbReference>
<comment type="similarity">
    <text evidence="5 12">In the C-terminal section; belongs to the HTP reductase family.</text>
</comment>
<dbReference type="AlphaFoldDB" id="A0A4R3URC4"/>
<keyword evidence="9 12" id="KW-0521">NADP</keyword>
<comment type="pathway">
    <text evidence="2 12">Cofactor biosynthesis; riboflavin biosynthesis; 5-amino-6-(D-ribitylamino)uracil from GTP: step 2/4.</text>
</comment>
<dbReference type="GO" id="GO:0008835">
    <property type="term" value="F:diaminohydroxyphosphoribosylaminopyrimidine deaminase activity"/>
    <property type="evidence" value="ECO:0007669"/>
    <property type="project" value="UniProtKB-EC"/>
</dbReference>
<proteinExistence type="inferred from homology"/>
<evidence type="ECO:0000256" key="13">
    <source>
        <dbReference type="PIRSR" id="PIRSR006769-1"/>
    </source>
</evidence>
<evidence type="ECO:0000256" key="5">
    <source>
        <dbReference type="ARBA" id="ARBA00007417"/>
    </source>
</evidence>
<comment type="function">
    <text evidence="1 12">Converts 2,5-diamino-6-(ribosylamino)-4(3h)-pyrimidinone 5'-phosphate into 5-amino-6-(ribosylamino)-2,4(1h,3h)-pyrimidinedione 5'-phosphate.</text>
</comment>
<accession>A0A4R3URC4</accession>
<dbReference type="PIRSF" id="PIRSF006769">
    <property type="entry name" value="RibD"/>
    <property type="match status" value="1"/>
</dbReference>
<dbReference type="InterPro" id="IPR004794">
    <property type="entry name" value="Eubact_RibD"/>
</dbReference>
<gene>
    <name evidence="17" type="ORF">EV671_101938</name>
</gene>
<dbReference type="InterPro" id="IPR002734">
    <property type="entry name" value="RibDG_C"/>
</dbReference>
<dbReference type="GO" id="GO:0008703">
    <property type="term" value="F:5-amino-6-(5-phosphoribosylamino)uracil reductase activity"/>
    <property type="evidence" value="ECO:0007669"/>
    <property type="project" value="UniProtKB-EC"/>
</dbReference>
<evidence type="ECO:0000256" key="6">
    <source>
        <dbReference type="ARBA" id="ARBA00022619"/>
    </source>
</evidence>
<dbReference type="Gene3D" id="3.40.430.10">
    <property type="entry name" value="Dihydrofolate Reductase, subunit A"/>
    <property type="match status" value="2"/>
</dbReference>
<keyword evidence="6 12" id="KW-0686">Riboflavin biosynthesis</keyword>
<dbReference type="UniPathway" id="UPA00275">
    <property type="reaction ID" value="UER00401"/>
</dbReference>
<keyword evidence="7 12" id="KW-0479">Metal-binding</keyword>
<dbReference type="RefSeq" id="WP_132573440.1">
    <property type="nucleotide sequence ID" value="NZ_CBCSGL010000017.1"/>
</dbReference>